<dbReference type="AlphaFoldDB" id="A0A4S3KTD7"/>
<feature type="compositionally biased region" description="Low complexity" evidence="1">
    <location>
        <begin position="126"/>
        <end position="147"/>
    </location>
</feature>
<keyword evidence="2" id="KW-0812">Transmembrane</keyword>
<accession>A0A4S3KTD7</accession>
<comment type="caution">
    <text evidence="3">The sequence shown here is derived from an EMBL/GenBank/DDBJ whole genome shotgun (WGS) entry which is preliminary data.</text>
</comment>
<reference evidence="3 4" key="1">
    <citation type="submission" date="2017-02" db="EMBL/GenBank/DDBJ databases">
        <title>Whole genome sequencing of Metallibacterium scheffleri DSM 24874 (T).</title>
        <authorList>
            <person name="Kumar S."/>
            <person name="Patil P."/>
            <person name="Patil P.B."/>
        </authorList>
    </citation>
    <scope>NUCLEOTIDE SEQUENCE [LARGE SCALE GENOMIC DNA]</scope>
    <source>
        <strain evidence="3 4">DSM 24874</strain>
    </source>
</reference>
<keyword evidence="4" id="KW-1185">Reference proteome</keyword>
<proteinExistence type="predicted"/>
<dbReference type="EMBL" id="MWQO01000012">
    <property type="protein sequence ID" value="THD11494.1"/>
    <property type="molecule type" value="Genomic_DNA"/>
</dbReference>
<feature type="region of interest" description="Disordered" evidence="1">
    <location>
        <begin position="119"/>
        <end position="149"/>
    </location>
</feature>
<gene>
    <name evidence="3" type="ORF">B1806_03700</name>
</gene>
<keyword evidence="2" id="KW-1133">Transmembrane helix</keyword>
<organism evidence="3 4">
    <name type="scientific">Metallibacterium scheffleri</name>
    <dbReference type="NCBI Taxonomy" id="993689"/>
    <lineage>
        <taxon>Bacteria</taxon>
        <taxon>Pseudomonadati</taxon>
        <taxon>Pseudomonadota</taxon>
        <taxon>Gammaproteobacteria</taxon>
        <taxon>Lysobacterales</taxon>
        <taxon>Rhodanobacteraceae</taxon>
        <taxon>Metallibacterium</taxon>
    </lineage>
</organism>
<dbReference type="Proteomes" id="UP000307749">
    <property type="component" value="Unassembled WGS sequence"/>
</dbReference>
<evidence type="ECO:0000313" key="4">
    <source>
        <dbReference type="Proteomes" id="UP000307749"/>
    </source>
</evidence>
<name>A0A4S3KTD7_9GAMM</name>
<evidence type="ECO:0000313" key="3">
    <source>
        <dbReference type="EMBL" id="THD11494.1"/>
    </source>
</evidence>
<keyword evidence="2" id="KW-0472">Membrane</keyword>
<dbReference type="STRING" id="993689.GCA_002077135_01650"/>
<evidence type="ECO:0000256" key="1">
    <source>
        <dbReference type="SAM" id="MobiDB-lite"/>
    </source>
</evidence>
<protein>
    <submittedName>
        <fullName evidence="3">Uncharacterized protein</fullName>
    </submittedName>
</protein>
<feature type="transmembrane region" description="Helical" evidence="2">
    <location>
        <begin position="55"/>
        <end position="73"/>
    </location>
</feature>
<sequence>MHNDPLPSAAVYAYRPARGHAAHAPGVPALAFDREGHALLHALYWQRRPDPRLRWISLALVLLLHVLLAWWLFVASRPFAISVPHAPGHVLIVRLIPSHRVLPPPPAIALPPPLAAPVPGTHAPPRRALPAARSAPALAPAPSSTPAGTLRLYSPDGALLLPRTVHTPPPAAAFAPQMPTANVDINPRQVVAPTTHTVFSKYWIPKNETLLDKLVRETVQAFTVPVRLPGNTHLKCMIVPLALGGGCTFGGPDDSRFKPPRNATTIQFLPEKPLVPGMGFPLHAGRSAPAHAASVQRRR</sequence>
<evidence type="ECO:0000256" key="2">
    <source>
        <dbReference type="SAM" id="Phobius"/>
    </source>
</evidence>
<dbReference type="RefSeq" id="WP_081127013.1">
    <property type="nucleotide sequence ID" value="NZ_LDOS01000002.1"/>
</dbReference>